<proteinExistence type="inferred from homology"/>
<keyword evidence="6 11" id="KW-0472">Membrane</keyword>
<organism evidence="13 14">
    <name type="scientific">Oedothorax gibbosus</name>
    <dbReference type="NCBI Taxonomy" id="931172"/>
    <lineage>
        <taxon>Eukaryota</taxon>
        <taxon>Metazoa</taxon>
        <taxon>Ecdysozoa</taxon>
        <taxon>Arthropoda</taxon>
        <taxon>Chelicerata</taxon>
        <taxon>Arachnida</taxon>
        <taxon>Araneae</taxon>
        <taxon>Araneomorphae</taxon>
        <taxon>Entelegynae</taxon>
        <taxon>Araneoidea</taxon>
        <taxon>Linyphiidae</taxon>
        <taxon>Erigoninae</taxon>
        <taxon>Oedothorax</taxon>
    </lineage>
</organism>
<feature type="compositionally biased region" description="Basic and acidic residues" evidence="10">
    <location>
        <begin position="78"/>
        <end position="87"/>
    </location>
</feature>
<feature type="domain" description="Neurexin/syndecan/glycophorin C" evidence="12">
    <location>
        <begin position="239"/>
        <end position="257"/>
    </location>
</feature>
<dbReference type="InterPro" id="IPR001050">
    <property type="entry name" value="Syndecan"/>
</dbReference>
<accession>A0AAV6V9K7</accession>
<dbReference type="PANTHER" id="PTHR10915:SF1">
    <property type="entry name" value="SYNDECAN"/>
    <property type="match status" value="1"/>
</dbReference>
<evidence type="ECO:0000313" key="13">
    <source>
        <dbReference type="EMBL" id="KAG8192966.1"/>
    </source>
</evidence>
<evidence type="ECO:0000256" key="10">
    <source>
        <dbReference type="SAM" id="MobiDB-lite"/>
    </source>
</evidence>
<evidence type="ECO:0000256" key="3">
    <source>
        <dbReference type="ARBA" id="ARBA00022692"/>
    </source>
</evidence>
<comment type="subcellular location">
    <subcellularLocation>
        <location evidence="1 9">Membrane</location>
        <topology evidence="1 9">Single-pass type I membrane protein</topology>
    </subcellularLocation>
</comment>
<evidence type="ECO:0000256" key="1">
    <source>
        <dbReference type="ARBA" id="ARBA00004479"/>
    </source>
</evidence>
<feature type="region of interest" description="Disordered" evidence="10">
    <location>
        <begin position="249"/>
        <end position="274"/>
    </location>
</feature>
<protein>
    <recommendedName>
        <fullName evidence="9">Syndecan</fullName>
    </recommendedName>
</protein>
<comment type="caution">
    <text evidence="13">The sequence shown here is derived from an EMBL/GenBank/DDBJ whole genome shotgun (WGS) entry which is preliminary data.</text>
</comment>
<dbReference type="GO" id="GO:0016477">
    <property type="term" value="P:cell migration"/>
    <property type="evidence" value="ECO:0007669"/>
    <property type="project" value="TreeGrafter"/>
</dbReference>
<dbReference type="InterPro" id="IPR027789">
    <property type="entry name" value="Syndecan/Neurexin_dom"/>
</dbReference>
<keyword evidence="8 9" id="KW-0357">Heparan sulfate</keyword>
<name>A0AAV6V9K7_9ARAC</name>
<dbReference type="GO" id="GO:0016020">
    <property type="term" value="C:membrane"/>
    <property type="evidence" value="ECO:0007669"/>
    <property type="project" value="UniProtKB-SubCell"/>
</dbReference>
<dbReference type="SMART" id="SM00294">
    <property type="entry name" value="4.1m"/>
    <property type="match status" value="1"/>
</dbReference>
<evidence type="ECO:0000256" key="11">
    <source>
        <dbReference type="SAM" id="Phobius"/>
    </source>
</evidence>
<evidence type="ECO:0000256" key="5">
    <source>
        <dbReference type="ARBA" id="ARBA00022989"/>
    </source>
</evidence>
<sequence length="274" mass="30656">MSSKQLANHIRKYKAQEKKTLPYLGSPWQMSRTDNDRFVEEFYKLDPDVKKGDSELYFLNDAPGDQIEGSALDEEFADLDHSSGRGVDDEDSEGSGFGPYDEEDEDEEEEDHDDAGSGGLSPLEHPQNPIKTTTVSTTTTERSRAIEKAKSPYLPDEENRIPDAMDPVTHESTTRHHFPDVAPTKFTDSNTQSNEVSIMGQKQDERQPSFFSQPGILAAVIGGAVVGLLCAILLVMFIVYRMRKKDEGSYALDEPKRSPTVNSYTRSSNKEFYA</sequence>
<evidence type="ECO:0000256" key="6">
    <source>
        <dbReference type="ARBA" id="ARBA00023136"/>
    </source>
</evidence>
<feature type="region of interest" description="Disordered" evidence="10">
    <location>
        <begin position="60"/>
        <end position="192"/>
    </location>
</feature>
<dbReference type="AlphaFoldDB" id="A0AAV6V9K7"/>
<feature type="compositionally biased region" description="Basic and acidic residues" evidence="10">
    <location>
        <begin position="141"/>
        <end position="150"/>
    </location>
</feature>
<dbReference type="InterPro" id="IPR003585">
    <property type="entry name" value="Neurexin-like"/>
</dbReference>
<evidence type="ECO:0000313" key="14">
    <source>
        <dbReference type="Proteomes" id="UP000827092"/>
    </source>
</evidence>
<keyword evidence="3 9" id="KW-0812">Transmembrane</keyword>
<comment type="similarity">
    <text evidence="2 9">Belongs to the syndecan proteoglycan family.</text>
</comment>
<evidence type="ECO:0000259" key="12">
    <source>
        <dbReference type="SMART" id="SM00294"/>
    </source>
</evidence>
<evidence type="ECO:0000256" key="4">
    <source>
        <dbReference type="ARBA" id="ARBA00022974"/>
    </source>
</evidence>
<feature type="compositionally biased region" description="Basic and acidic residues" evidence="10">
    <location>
        <begin position="157"/>
        <end position="179"/>
    </location>
</feature>
<dbReference type="PANTHER" id="PTHR10915">
    <property type="entry name" value="SYNDECAN"/>
    <property type="match status" value="1"/>
</dbReference>
<dbReference type="Pfam" id="PF01034">
    <property type="entry name" value="Syndecan"/>
    <property type="match status" value="1"/>
</dbReference>
<dbReference type="GO" id="GO:0009986">
    <property type="term" value="C:cell surface"/>
    <property type="evidence" value="ECO:0007669"/>
    <property type="project" value="TreeGrafter"/>
</dbReference>
<evidence type="ECO:0000256" key="2">
    <source>
        <dbReference type="ARBA" id="ARBA00005343"/>
    </source>
</evidence>
<keyword evidence="4 9" id="KW-0654">Proteoglycan</keyword>
<reference evidence="13 14" key="1">
    <citation type="journal article" date="2022" name="Nat. Ecol. Evol.">
        <title>A masculinizing supergene underlies an exaggerated male reproductive morph in a spider.</title>
        <authorList>
            <person name="Hendrickx F."/>
            <person name="De Corte Z."/>
            <person name="Sonet G."/>
            <person name="Van Belleghem S.M."/>
            <person name="Kostlbacher S."/>
            <person name="Vangestel C."/>
        </authorList>
    </citation>
    <scope>NUCLEOTIDE SEQUENCE [LARGE SCALE GENOMIC DNA]</scope>
    <source>
        <strain evidence="13">W744_W776</strain>
    </source>
</reference>
<comment type="function">
    <text evidence="9">Cell surface proteoglycan.</text>
</comment>
<keyword evidence="14" id="KW-1185">Reference proteome</keyword>
<dbReference type="Proteomes" id="UP000827092">
    <property type="component" value="Unassembled WGS sequence"/>
</dbReference>
<evidence type="ECO:0000256" key="7">
    <source>
        <dbReference type="ARBA" id="ARBA00023180"/>
    </source>
</evidence>
<keyword evidence="5 11" id="KW-1133">Transmembrane helix</keyword>
<dbReference type="EMBL" id="JAFNEN010000132">
    <property type="protein sequence ID" value="KAG8192966.1"/>
    <property type="molecule type" value="Genomic_DNA"/>
</dbReference>
<gene>
    <name evidence="13" type="ORF">JTE90_028088</name>
</gene>
<dbReference type="InterPro" id="IPR030479">
    <property type="entry name" value="Syndecan_CS"/>
</dbReference>
<evidence type="ECO:0000256" key="9">
    <source>
        <dbReference type="RuleBase" id="RU000649"/>
    </source>
</evidence>
<feature type="transmembrane region" description="Helical" evidence="11">
    <location>
        <begin position="216"/>
        <end position="240"/>
    </location>
</feature>
<dbReference type="PROSITE" id="PS00964">
    <property type="entry name" value="SYNDECAN"/>
    <property type="match status" value="1"/>
</dbReference>
<evidence type="ECO:0000256" key="8">
    <source>
        <dbReference type="ARBA" id="ARBA00023207"/>
    </source>
</evidence>
<feature type="compositionally biased region" description="Acidic residues" evidence="10">
    <location>
        <begin position="100"/>
        <end position="113"/>
    </location>
</feature>
<keyword evidence="7 9" id="KW-0325">Glycoprotein</keyword>